<keyword evidence="2" id="KW-0732">Signal</keyword>
<reference evidence="3 4" key="1">
    <citation type="submission" date="2013-10" db="EMBL/GenBank/DDBJ databases">
        <title>The Genome Sequence of Acinetobacter tjernbergiae CIP107465.</title>
        <authorList>
            <consortium name="The Broad Institute Genomics Platform"/>
            <consortium name="The Broad Institute Genome Sequencing Center for Infectious Disease"/>
            <person name="Cerqueira G."/>
            <person name="Feldgarden M."/>
            <person name="Courvalin P."/>
            <person name="Grillot-Courvalin C."/>
            <person name="Clermont D."/>
            <person name="Rocha E."/>
            <person name="Yoon E.-J."/>
            <person name="Nemec A."/>
            <person name="Young S.K."/>
            <person name="Zeng Q."/>
            <person name="Gargeya S."/>
            <person name="Fitzgerald M."/>
            <person name="Abouelleil A."/>
            <person name="Alvarado L."/>
            <person name="Berlin A.M."/>
            <person name="Chapman S.B."/>
            <person name="Gainer-Dewar J."/>
            <person name="Goldberg J."/>
            <person name="Gnerre S."/>
            <person name="Griggs A."/>
            <person name="Gujja S."/>
            <person name="Hansen M."/>
            <person name="Howarth C."/>
            <person name="Imamovic A."/>
            <person name="Ireland A."/>
            <person name="Larimer J."/>
            <person name="McCowan C."/>
            <person name="Murphy C."/>
            <person name="Pearson M."/>
            <person name="Poon T.W."/>
            <person name="Priest M."/>
            <person name="Roberts A."/>
            <person name="Saif S."/>
            <person name="Shea T."/>
            <person name="Sykes S."/>
            <person name="Wortman J."/>
            <person name="Nusbaum C."/>
            <person name="Birren B."/>
        </authorList>
    </citation>
    <scope>NUCLEOTIDE SEQUENCE [LARGE SCALE GENOMIC DNA]</scope>
    <source>
        <strain evidence="3 4">CIP 107465</strain>
    </source>
</reference>
<evidence type="ECO:0000313" key="3">
    <source>
        <dbReference type="EMBL" id="ESK51865.1"/>
    </source>
</evidence>
<proteinExistence type="predicted"/>
<keyword evidence="4" id="KW-1185">Reference proteome</keyword>
<name>V2UTA6_9GAMM</name>
<feature type="transmembrane region" description="Helical" evidence="1">
    <location>
        <begin position="43"/>
        <end position="64"/>
    </location>
</feature>
<feature type="signal peptide" evidence="2">
    <location>
        <begin position="1"/>
        <end position="24"/>
    </location>
</feature>
<dbReference type="RefSeq" id="WP_018680106.1">
    <property type="nucleotide sequence ID" value="NZ_AYEV01000067.1"/>
</dbReference>
<organism evidence="3 4">
    <name type="scientific">Acinetobacter tjernbergiae DSM 14971 = CIP 107465</name>
    <dbReference type="NCBI Taxonomy" id="1120928"/>
    <lineage>
        <taxon>Bacteria</taxon>
        <taxon>Pseudomonadati</taxon>
        <taxon>Pseudomonadota</taxon>
        <taxon>Gammaproteobacteria</taxon>
        <taxon>Moraxellales</taxon>
        <taxon>Moraxellaceae</taxon>
        <taxon>Acinetobacter</taxon>
    </lineage>
</organism>
<evidence type="ECO:0000313" key="4">
    <source>
        <dbReference type="Proteomes" id="UP000017404"/>
    </source>
</evidence>
<gene>
    <name evidence="3" type="ORF">F990_03535</name>
</gene>
<dbReference type="Proteomes" id="UP000017404">
    <property type="component" value="Unassembled WGS sequence"/>
</dbReference>
<keyword evidence="1" id="KW-0812">Transmembrane</keyword>
<dbReference type="STRING" id="202955.GCA_000759995_00033"/>
<dbReference type="PATRIC" id="fig|1120928.5.peg.3575"/>
<accession>V2UTA6</accession>
<sequence length="66" mass="6882">MGKKFYLLVTALFASFLLTSTANAFDVATLISGSNASANSESTGTFVLGIAFGIFGFAVIRRVLGK</sequence>
<evidence type="ECO:0000256" key="1">
    <source>
        <dbReference type="SAM" id="Phobius"/>
    </source>
</evidence>
<protein>
    <submittedName>
        <fullName evidence="3">Uncharacterized protein</fullName>
    </submittedName>
</protein>
<dbReference type="EMBL" id="AYEV01000067">
    <property type="protein sequence ID" value="ESK51865.1"/>
    <property type="molecule type" value="Genomic_DNA"/>
</dbReference>
<comment type="caution">
    <text evidence="3">The sequence shown here is derived from an EMBL/GenBank/DDBJ whole genome shotgun (WGS) entry which is preliminary data.</text>
</comment>
<keyword evidence="1" id="KW-0472">Membrane</keyword>
<evidence type="ECO:0000256" key="2">
    <source>
        <dbReference type="SAM" id="SignalP"/>
    </source>
</evidence>
<feature type="chain" id="PRO_5004711090" evidence="2">
    <location>
        <begin position="25"/>
        <end position="66"/>
    </location>
</feature>
<dbReference type="AlphaFoldDB" id="V2UTA6"/>
<keyword evidence="1" id="KW-1133">Transmembrane helix</keyword>